<protein>
    <submittedName>
        <fullName evidence="2">Uncharacterized protein</fullName>
    </submittedName>
</protein>
<feature type="region of interest" description="Disordered" evidence="1">
    <location>
        <begin position="143"/>
        <end position="172"/>
    </location>
</feature>
<proteinExistence type="predicted"/>
<dbReference type="AlphaFoldDB" id="A0A8T0ME76"/>
<feature type="compositionally biased region" description="Basic residues" evidence="1">
    <location>
        <begin position="106"/>
        <end position="118"/>
    </location>
</feature>
<feature type="compositionally biased region" description="Low complexity" evidence="1">
    <location>
        <begin position="313"/>
        <end position="326"/>
    </location>
</feature>
<feature type="compositionally biased region" description="Pro residues" evidence="1">
    <location>
        <begin position="400"/>
        <end position="413"/>
    </location>
</feature>
<feature type="compositionally biased region" description="Low complexity" evidence="1">
    <location>
        <begin position="223"/>
        <end position="233"/>
    </location>
</feature>
<keyword evidence="3" id="KW-1185">Reference proteome</keyword>
<feature type="compositionally biased region" description="Gly residues" evidence="1">
    <location>
        <begin position="161"/>
        <end position="172"/>
    </location>
</feature>
<feature type="compositionally biased region" description="Basic residues" evidence="1">
    <location>
        <begin position="425"/>
        <end position="435"/>
    </location>
</feature>
<comment type="caution">
    <text evidence="2">The sequence shown here is derived from an EMBL/GenBank/DDBJ whole genome shotgun (WGS) entry which is preliminary data.</text>
</comment>
<evidence type="ECO:0000256" key="1">
    <source>
        <dbReference type="SAM" id="MobiDB-lite"/>
    </source>
</evidence>
<feature type="compositionally biased region" description="Gly residues" evidence="1">
    <location>
        <begin position="213"/>
        <end position="222"/>
    </location>
</feature>
<accession>A0A8T0ME76</accession>
<dbReference type="Proteomes" id="UP000823388">
    <property type="component" value="Chromosome 9N"/>
</dbReference>
<reference evidence="2" key="1">
    <citation type="submission" date="2020-05" db="EMBL/GenBank/DDBJ databases">
        <title>WGS assembly of Panicum virgatum.</title>
        <authorList>
            <person name="Lovell J.T."/>
            <person name="Jenkins J."/>
            <person name="Shu S."/>
            <person name="Juenger T.E."/>
            <person name="Schmutz J."/>
        </authorList>
    </citation>
    <scope>NUCLEOTIDE SEQUENCE</scope>
    <source>
        <strain evidence="2">AP13</strain>
    </source>
</reference>
<evidence type="ECO:0000313" key="3">
    <source>
        <dbReference type="Proteomes" id="UP000823388"/>
    </source>
</evidence>
<feature type="compositionally biased region" description="Basic residues" evidence="1">
    <location>
        <begin position="290"/>
        <end position="305"/>
    </location>
</feature>
<feature type="region of interest" description="Disordered" evidence="1">
    <location>
        <begin position="392"/>
        <end position="449"/>
    </location>
</feature>
<feature type="region of interest" description="Disordered" evidence="1">
    <location>
        <begin position="213"/>
        <end position="352"/>
    </location>
</feature>
<gene>
    <name evidence="2" type="ORF">PVAP13_9NG127473</name>
</gene>
<sequence length="449" mass="46504">MGRGARPRLPTAPTSAPPLFSLCSPTSLLFGVKLRGCGTILPLGPLVILFPFSSLFPLRLLPAAPSRPPRPPHLAPYGGDPRLAVATQRRSAPPLARAAVDPRALQHPRRRVHRHGRGRRGEAEPALAPAACGAGQGVAGRPPPAACGAQARGAPRPWRGGVRGGSRGGAGWPGWRAAPPSPAEGLHGVELPLPCPARVPARLAGRRLAGEGARAGGVGARHGGAQARLRSCPSSPPSPPSPARGPAWSSSQLGFTGHTARRPWPSSGRPSQAPSAGVVAQAREQLLPSPHRRSLQIRRAGRSRRPTAEAEHAACGQAKQAAAGACSRKKKTPLTALHGRREDGRRRGCQSNYCPPSPRIPRSAVICCSPSPSCSAATFSILQCGGSSLTAVGDLHHPEPPPSGPPSAPPTPPRLTSASPSICSRRIHPARHRGRPPAMEMEGDGSLNS</sequence>
<feature type="compositionally biased region" description="Pro residues" evidence="1">
    <location>
        <begin position="234"/>
        <end position="243"/>
    </location>
</feature>
<dbReference type="EMBL" id="CM029054">
    <property type="protein sequence ID" value="KAG2535621.1"/>
    <property type="molecule type" value="Genomic_DNA"/>
</dbReference>
<feature type="compositionally biased region" description="Low complexity" evidence="1">
    <location>
        <begin position="151"/>
        <end position="160"/>
    </location>
</feature>
<name>A0A8T0ME76_PANVG</name>
<organism evidence="2 3">
    <name type="scientific">Panicum virgatum</name>
    <name type="common">Blackwell switchgrass</name>
    <dbReference type="NCBI Taxonomy" id="38727"/>
    <lineage>
        <taxon>Eukaryota</taxon>
        <taxon>Viridiplantae</taxon>
        <taxon>Streptophyta</taxon>
        <taxon>Embryophyta</taxon>
        <taxon>Tracheophyta</taxon>
        <taxon>Spermatophyta</taxon>
        <taxon>Magnoliopsida</taxon>
        <taxon>Liliopsida</taxon>
        <taxon>Poales</taxon>
        <taxon>Poaceae</taxon>
        <taxon>PACMAD clade</taxon>
        <taxon>Panicoideae</taxon>
        <taxon>Panicodae</taxon>
        <taxon>Paniceae</taxon>
        <taxon>Panicinae</taxon>
        <taxon>Panicum</taxon>
        <taxon>Panicum sect. Hiantes</taxon>
    </lineage>
</organism>
<evidence type="ECO:0000313" key="2">
    <source>
        <dbReference type="EMBL" id="KAG2535621.1"/>
    </source>
</evidence>
<feature type="region of interest" description="Disordered" evidence="1">
    <location>
        <begin position="94"/>
        <end position="126"/>
    </location>
</feature>